<sequence>MIKPRDLKKITQKLLDLTKQVHLQEPQNKSSHPIRFFAGKHPFSPLGNSFGTEWWLTQRGRDCYEDIANMARSCDPQLRGGDRESFGKIIDKSLQENANNNKIFNVDKIVFRQANNLLEARAVDNIDEFVSRLWSEIHANLVKSMTDWLVLYPLHRVKSHSFILGFDGMSLLSSSDADRWQELSSHYSDAKYWNPALGTWAEGMDRDSFKDFQLVPTWLVCEVSGTALGSKKLAARQMRTFLAVLFSYLENRIPLLLYKSGADKAFYSIQFPKDATQVGCGSVCDSIGNLLPPLLEAIDVQPETLSEVQDWYVQRASSPDPVKKRATTASHFIHYGIIHDDLERFLHFFFALDALFGERHKVEQTIIDGIKQTFPINTTWEKRVEKLFDLRSDLVHGGASEISDWKELEGYRRLFKSEPLKDVKTAAMAALRTYMKP</sequence>
<dbReference type="EMBL" id="DS989854">
    <property type="protein sequence ID" value="EDX74070.1"/>
    <property type="molecule type" value="Genomic_DNA"/>
</dbReference>
<organism evidence="1 2">
    <name type="scientific">Coleofasciculus chthonoplastes PCC 7420</name>
    <dbReference type="NCBI Taxonomy" id="118168"/>
    <lineage>
        <taxon>Bacteria</taxon>
        <taxon>Bacillati</taxon>
        <taxon>Cyanobacteriota</taxon>
        <taxon>Cyanophyceae</taxon>
        <taxon>Coleofasciculales</taxon>
        <taxon>Coleofasciculaceae</taxon>
        <taxon>Coleofasciculus</taxon>
    </lineage>
</organism>
<dbReference type="HOGENOM" id="CLU_653400_0_0_3"/>
<name>B4VV44_9CYAN</name>
<protein>
    <submittedName>
        <fullName evidence="1">Uncharacterized protein</fullName>
    </submittedName>
</protein>
<evidence type="ECO:0000313" key="1">
    <source>
        <dbReference type="EMBL" id="EDX74070.1"/>
    </source>
</evidence>
<dbReference type="RefSeq" id="WP_006102375.1">
    <property type="nucleotide sequence ID" value="NZ_DS989854.1"/>
</dbReference>
<dbReference type="eggNOG" id="ENOG50332FU">
    <property type="taxonomic scope" value="Bacteria"/>
</dbReference>
<proteinExistence type="predicted"/>
<dbReference type="Proteomes" id="UP000003835">
    <property type="component" value="Unassembled WGS sequence"/>
</dbReference>
<dbReference type="AlphaFoldDB" id="B4VV44"/>
<keyword evidence="2" id="KW-1185">Reference proteome</keyword>
<reference evidence="1 2" key="1">
    <citation type="submission" date="2008-07" db="EMBL/GenBank/DDBJ databases">
        <authorList>
            <person name="Tandeau de Marsac N."/>
            <person name="Ferriera S."/>
            <person name="Johnson J."/>
            <person name="Kravitz S."/>
            <person name="Beeson K."/>
            <person name="Sutton G."/>
            <person name="Rogers Y.-H."/>
            <person name="Friedman R."/>
            <person name="Frazier M."/>
            <person name="Venter J.C."/>
        </authorList>
    </citation>
    <scope>NUCLEOTIDE SEQUENCE [LARGE SCALE GENOMIC DNA]</scope>
    <source>
        <strain evidence="1 2">PCC 7420</strain>
    </source>
</reference>
<evidence type="ECO:0000313" key="2">
    <source>
        <dbReference type="Proteomes" id="UP000003835"/>
    </source>
</evidence>
<gene>
    <name evidence="1" type="ORF">MC7420_4055</name>
</gene>
<accession>B4VV44</accession>